<dbReference type="Proteomes" id="UP000191153">
    <property type="component" value="Unassembled WGS sequence"/>
</dbReference>
<accession>A0A1T4K102</accession>
<sequence>MENKVLIINTGGTIGMINSEPGNENSPLRPAESWSEIAKEHPILERYKTDYIQLSKLIDSSNMHPDIWKEIAKIIFENYEKYKGFVVLHGTDTMAYTASGLSFMLKNLDKPVILTGSQVPLNFARSDALQNLITSIEIAGNDMYGIRLVPEVCIFFRDNLLRGNRARKIDATNYFGFSSPNYSPLGDIGADIRIKKNKIRKPSRDSFSIEPVADENVLVVELFPGLSPIHLKKMVDGIDNLKGIILRTFGNGNAPTTDEFLNVLEYISNKGIVIVNITQCVTGSVKMGLYETSAKLADIGVVSGGDMTPEAAIGKLMYLLGKNLSVDEVKKYMQIDLRGERSLCEYSFVSSMKEFSQEHKFQIEIPKRIKDEDLIQAVSRITNIVFEEETEAEKEIEIVFSGCEEEKLEPLKIKKKIIKNQENLNQEILLTYKQNIKRLMELYKTLEFAIKSSKKFKIENIYITIYSEAL</sequence>
<dbReference type="PRINTS" id="PR00139">
    <property type="entry name" value="ASNGLNASE"/>
</dbReference>
<dbReference type="PROSITE" id="PS51732">
    <property type="entry name" value="ASN_GLN_ASE_3"/>
    <property type="match status" value="1"/>
</dbReference>
<feature type="domain" description="Asparaginase/glutaminase C-terminal" evidence="9">
    <location>
        <begin position="216"/>
        <end position="333"/>
    </location>
</feature>
<dbReference type="EC" id="3.5.1.1" evidence="2"/>
<feature type="active site" description="O-isoaspartyl threonine intermediate" evidence="4">
    <location>
        <position position="13"/>
    </location>
</feature>
<dbReference type="InterPro" id="IPR027475">
    <property type="entry name" value="Asparaginase/glutaminase_AS2"/>
</dbReference>
<feature type="binding site" evidence="5">
    <location>
        <begin position="91"/>
        <end position="92"/>
    </location>
    <ligand>
        <name>substrate</name>
    </ligand>
</feature>
<evidence type="ECO:0000256" key="4">
    <source>
        <dbReference type="PIRSR" id="PIRSR001220-1"/>
    </source>
</evidence>
<dbReference type="PANTHER" id="PTHR11707">
    <property type="entry name" value="L-ASPARAGINASE"/>
    <property type="match status" value="1"/>
</dbReference>
<keyword evidence="3" id="KW-0378">Hydrolase</keyword>
<evidence type="ECO:0000259" key="8">
    <source>
        <dbReference type="Pfam" id="PF00710"/>
    </source>
</evidence>
<comment type="similarity">
    <text evidence="1">Belongs to the asparaginase 1 family.</text>
</comment>
<dbReference type="Pfam" id="PF17763">
    <property type="entry name" value="Asparaginase_C"/>
    <property type="match status" value="1"/>
</dbReference>
<dbReference type="InterPro" id="IPR027473">
    <property type="entry name" value="L-asparaginase_C"/>
</dbReference>
<keyword evidence="11" id="KW-1185">Reference proteome</keyword>
<dbReference type="PIRSF" id="PIRSF500176">
    <property type="entry name" value="L_ASNase"/>
    <property type="match status" value="1"/>
</dbReference>
<dbReference type="NCBIfam" id="TIGR00519">
    <property type="entry name" value="asnASE_I"/>
    <property type="match status" value="1"/>
</dbReference>
<protein>
    <recommendedName>
        <fullName evidence="2">asparaginase</fullName>
        <ecNumber evidence="2">3.5.1.1</ecNumber>
    </recommendedName>
</protein>
<evidence type="ECO:0000259" key="9">
    <source>
        <dbReference type="Pfam" id="PF17763"/>
    </source>
</evidence>
<evidence type="ECO:0000256" key="6">
    <source>
        <dbReference type="PROSITE-ProRule" id="PRU10099"/>
    </source>
</evidence>
<feature type="active site" evidence="7">
    <location>
        <position position="91"/>
    </location>
</feature>
<dbReference type="CDD" id="cd08963">
    <property type="entry name" value="L-asparaginase_I"/>
    <property type="match status" value="1"/>
</dbReference>
<dbReference type="PIRSF" id="PIRSF001220">
    <property type="entry name" value="L-ASNase_gatD"/>
    <property type="match status" value="1"/>
</dbReference>
<name>A0A1T4K102_9FUSO</name>
<evidence type="ECO:0000256" key="1">
    <source>
        <dbReference type="ARBA" id="ARBA00010518"/>
    </source>
</evidence>
<dbReference type="EMBL" id="FUWX01000004">
    <property type="protein sequence ID" value="SJZ35997.1"/>
    <property type="molecule type" value="Genomic_DNA"/>
</dbReference>
<dbReference type="InterPro" id="IPR037152">
    <property type="entry name" value="L-asparaginase_N_sf"/>
</dbReference>
<dbReference type="InterPro" id="IPR020827">
    <property type="entry name" value="Asparaginase/glutaminase_AS1"/>
</dbReference>
<evidence type="ECO:0000313" key="11">
    <source>
        <dbReference type="Proteomes" id="UP000191153"/>
    </source>
</evidence>
<dbReference type="SMART" id="SM00870">
    <property type="entry name" value="Asparaginase"/>
    <property type="match status" value="1"/>
</dbReference>
<dbReference type="PROSITE" id="PS00144">
    <property type="entry name" value="ASN_GLN_ASE_1"/>
    <property type="match status" value="1"/>
</dbReference>
<evidence type="ECO:0000256" key="2">
    <source>
        <dbReference type="ARBA" id="ARBA00012920"/>
    </source>
</evidence>
<organism evidence="10 11">
    <name type="scientific">Cetobacterium ceti</name>
    <dbReference type="NCBI Taxonomy" id="180163"/>
    <lineage>
        <taxon>Bacteria</taxon>
        <taxon>Fusobacteriati</taxon>
        <taxon>Fusobacteriota</taxon>
        <taxon>Fusobacteriia</taxon>
        <taxon>Fusobacteriales</taxon>
        <taxon>Fusobacteriaceae</taxon>
        <taxon>Cetobacterium</taxon>
    </lineage>
</organism>
<dbReference type="PROSITE" id="PS00917">
    <property type="entry name" value="ASN_GLN_ASE_2"/>
    <property type="match status" value="1"/>
</dbReference>
<dbReference type="InterPro" id="IPR036152">
    <property type="entry name" value="Asp/glu_Ase-like_sf"/>
</dbReference>
<evidence type="ECO:0000256" key="3">
    <source>
        <dbReference type="ARBA" id="ARBA00022801"/>
    </source>
</evidence>
<dbReference type="Pfam" id="PF00710">
    <property type="entry name" value="Asparaginase"/>
    <property type="match status" value="1"/>
</dbReference>
<dbReference type="InterPro" id="IPR040919">
    <property type="entry name" value="Asparaginase_C"/>
</dbReference>
<dbReference type="Gene3D" id="3.40.50.1170">
    <property type="entry name" value="L-asparaginase, N-terminal domain"/>
    <property type="match status" value="1"/>
</dbReference>
<gene>
    <name evidence="10" type="ORF">SAMN02745174_00231</name>
</gene>
<dbReference type="Gene3D" id="3.40.50.40">
    <property type="match status" value="1"/>
</dbReference>
<feature type="active site" evidence="6">
    <location>
        <position position="13"/>
    </location>
</feature>
<dbReference type="AlphaFoldDB" id="A0A1T4K102"/>
<reference evidence="10 11" key="1">
    <citation type="submission" date="2017-02" db="EMBL/GenBank/DDBJ databases">
        <authorList>
            <person name="Peterson S.W."/>
        </authorList>
    </citation>
    <scope>NUCLEOTIDE SEQUENCE [LARGE SCALE GENOMIC DNA]</scope>
    <source>
        <strain evidence="10 11">ATCC 700028</strain>
    </source>
</reference>
<evidence type="ECO:0000313" key="10">
    <source>
        <dbReference type="EMBL" id="SJZ35997.1"/>
    </source>
</evidence>
<evidence type="ECO:0000256" key="5">
    <source>
        <dbReference type="PIRSR" id="PIRSR001220-2"/>
    </source>
</evidence>
<dbReference type="InterPro" id="IPR027474">
    <property type="entry name" value="L-asparaginase_N"/>
</dbReference>
<dbReference type="InterPro" id="IPR041725">
    <property type="entry name" value="L-asparaginase_I"/>
</dbReference>
<dbReference type="InterPro" id="IPR006034">
    <property type="entry name" value="Asparaginase/glutaminase-like"/>
</dbReference>
<evidence type="ECO:0000256" key="7">
    <source>
        <dbReference type="PROSITE-ProRule" id="PRU10100"/>
    </source>
</evidence>
<dbReference type="FunFam" id="3.40.50.1170:FF:000001">
    <property type="entry name" value="L-asparaginase 2"/>
    <property type="match status" value="1"/>
</dbReference>
<dbReference type="GO" id="GO:0009066">
    <property type="term" value="P:aspartate family amino acid metabolic process"/>
    <property type="evidence" value="ECO:0007669"/>
    <property type="project" value="UniProtKB-ARBA"/>
</dbReference>
<proteinExistence type="inferred from homology"/>
<dbReference type="FunFam" id="3.40.50.40:FF:000001">
    <property type="entry name" value="L-asparaginase 1"/>
    <property type="match status" value="1"/>
</dbReference>
<feature type="domain" description="L-asparaginase N-terminal" evidence="8">
    <location>
        <begin position="4"/>
        <end position="199"/>
    </location>
</feature>
<feature type="binding site" evidence="5">
    <location>
        <position position="60"/>
    </location>
    <ligand>
        <name>substrate</name>
    </ligand>
</feature>
<dbReference type="PANTHER" id="PTHR11707:SF28">
    <property type="entry name" value="60 KDA LYSOPHOSPHOLIPASE"/>
    <property type="match status" value="1"/>
</dbReference>
<dbReference type="OrthoDB" id="9788068at2"/>
<dbReference type="InterPro" id="IPR006033">
    <property type="entry name" value="AsnA_fam"/>
</dbReference>
<dbReference type="SFLD" id="SFLDS00057">
    <property type="entry name" value="Glutaminase/Asparaginase"/>
    <property type="match status" value="1"/>
</dbReference>
<dbReference type="STRING" id="180163.SAMN02745174_00231"/>
<dbReference type="SUPFAM" id="SSF53774">
    <property type="entry name" value="Glutaminase/Asparaginase"/>
    <property type="match status" value="1"/>
</dbReference>
<dbReference type="GO" id="GO:0004067">
    <property type="term" value="F:asparaginase activity"/>
    <property type="evidence" value="ECO:0007669"/>
    <property type="project" value="UniProtKB-UniRule"/>
</dbReference>